<dbReference type="OrthoDB" id="1086493at2"/>
<dbReference type="Pfam" id="PF03400">
    <property type="entry name" value="DDE_Tnp_IS1"/>
    <property type="match status" value="1"/>
</dbReference>
<evidence type="ECO:0000256" key="3">
    <source>
        <dbReference type="ARBA" id="ARBA00022578"/>
    </source>
</evidence>
<comment type="similarity">
    <text evidence="2">Belongs to the transposase 27 family.</text>
</comment>
<protein>
    <submittedName>
        <fullName evidence="6">Insertion element IS1 1/5/6 protein insB</fullName>
    </submittedName>
</protein>
<dbReference type="InterPro" id="IPR005063">
    <property type="entry name" value="Transposase_27"/>
</dbReference>
<comment type="function">
    <text evidence="1">Absolutely required for transposition of IS1.</text>
</comment>
<proteinExistence type="inferred from homology"/>
<evidence type="ECO:0000256" key="4">
    <source>
        <dbReference type="ARBA" id="ARBA00023172"/>
    </source>
</evidence>
<dbReference type="Pfam" id="PF03811">
    <property type="entry name" value="Zn_ribbon_InsA"/>
    <property type="match status" value="1"/>
</dbReference>
<evidence type="ECO:0000313" key="6">
    <source>
        <dbReference type="EMBL" id="CEN37899.1"/>
    </source>
</evidence>
<keyword evidence="3" id="KW-0815">Transposition</keyword>
<evidence type="ECO:0000313" key="7">
    <source>
        <dbReference type="Proteomes" id="UP000038083"/>
    </source>
</evidence>
<gene>
    <name evidence="6" type="ORF">CCYN74_30004</name>
</gene>
<evidence type="ECO:0000256" key="1">
    <source>
        <dbReference type="ARBA" id="ARBA00004091"/>
    </source>
</evidence>
<dbReference type="InterPro" id="IPR003220">
    <property type="entry name" value="InsA_N_dom_Znf"/>
</dbReference>
<dbReference type="InterPro" id="IPR051354">
    <property type="entry name" value="Transposase_27_IS1"/>
</dbReference>
<dbReference type="GO" id="GO:0006313">
    <property type="term" value="P:DNA transposition"/>
    <property type="evidence" value="ECO:0007669"/>
    <property type="project" value="InterPro"/>
</dbReference>
<dbReference type="NCBIfam" id="NF033558">
    <property type="entry name" value="transpos_IS1"/>
    <property type="match status" value="1"/>
</dbReference>
<dbReference type="PANTHER" id="PTHR33293">
    <property type="entry name" value="INSERTION ELEMENT IS1 1 PROTEIN INSB-RELATED"/>
    <property type="match status" value="1"/>
</dbReference>
<organism evidence="6 7">
    <name type="scientific">Capnocytophaga cynodegmi</name>
    <dbReference type="NCBI Taxonomy" id="28189"/>
    <lineage>
        <taxon>Bacteria</taxon>
        <taxon>Pseudomonadati</taxon>
        <taxon>Bacteroidota</taxon>
        <taxon>Flavobacteriia</taxon>
        <taxon>Flavobacteriales</taxon>
        <taxon>Flavobacteriaceae</taxon>
        <taxon>Capnocytophaga</taxon>
    </lineage>
</organism>
<dbReference type="Proteomes" id="UP000038083">
    <property type="component" value="Unassembled WGS sequence"/>
</dbReference>
<name>A0A0B7HGW0_9FLAO</name>
<reference evidence="6 7" key="1">
    <citation type="submission" date="2015-01" db="EMBL/GenBank/DDBJ databases">
        <authorList>
            <person name="MANFREDI Pablo"/>
        </authorList>
    </citation>
    <scope>NUCLEOTIDE SEQUENCE [LARGE SCALE GENOMIC DNA]</scope>
    <source>
        <strain evidence="6 7">Ccy74</strain>
    </source>
</reference>
<accession>A0A0B7HGW0</accession>
<dbReference type="EMBL" id="CDOG01000023">
    <property type="protein sequence ID" value="CEN37899.1"/>
    <property type="molecule type" value="Genomic_DNA"/>
</dbReference>
<sequence>MLITIKLHCPNCQCTKIVKNGNKKNKKQNYLCKTCKRQFIGDHNLTYKGWALHIAAKILLLLARNVGIRDISEIEKVSIKKVLSVLVNFNREIKPKQNKYKSLQVDELWTFVGNKKNKKWLIYAYSAETKEIVAWVWGKRNIKTAQKLREKLKKLGVSFDEICTDNWEAFVSVFQEYTHKVGKKYTTDIEGSNTLLRHRIRRAVRKTCCFSKKFENHIKAFEIVFFYINFGWI</sequence>
<keyword evidence="4" id="KW-0233">DNA recombination</keyword>
<evidence type="ECO:0000256" key="2">
    <source>
        <dbReference type="ARBA" id="ARBA00008841"/>
    </source>
</evidence>
<evidence type="ECO:0000259" key="5">
    <source>
        <dbReference type="Pfam" id="PF03811"/>
    </source>
</evidence>
<dbReference type="GO" id="GO:0003677">
    <property type="term" value="F:DNA binding"/>
    <property type="evidence" value="ECO:0007669"/>
    <property type="project" value="InterPro"/>
</dbReference>
<dbReference type="PANTHER" id="PTHR33293:SF1">
    <property type="entry name" value="INSERTION ELEMENT IS1 1 PROTEIN INSB-RELATED"/>
    <property type="match status" value="1"/>
</dbReference>
<dbReference type="GO" id="GO:0004803">
    <property type="term" value="F:transposase activity"/>
    <property type="evidence" value="ECO:0007669"/>
    <property type="project" value="InterPro"/>
</dbReference>
<dbReference type="AlphaFoldDB" id="A0A0B7HGW0"/>
<dbReference type="RefSeq" id="WP_026193686.1">
    <property type="nucleotide sequence ID" value="NZ_CDOF01000026.1"/>
</dbReference>
<feature type="domain" description="InsA N-terminal zinc ribbon" evidence="5">
    <location>
        <begin position="4"/>
        <end position="36"/>
    </location>
</feature>